<feature type="domain" description="ABC3 transporter permease C-terminal" evidence="12">
    <location>
        <begin position="177"/>
        <end position="289"/>
    </location>
</feature>
<organism evidence="14 15">
    <name type="scientific">Fulvivirga kasyanovii</name>
    <dbReference type="NCBI Taxonomy" id="396812"/>
    <lineage>
        <taxon>Bacteria</taxon>
        <taxon>Pseudomonadati</taxon>
        <taxon>Bacteroidota</taxon>
        <taxon>Cytophagia</taxon>
        <taxon>Cytophagales</taxon>
        <taxon>Fulvivirgaceae</taxon>
        <taxon>Fulvivirga</taxon>
    </lineage>
</organism>
<dbReference type="PANTHER" id="PTHR47755">
    <property type="entry name" value="CELL DIVISION PROTEIN FTSX"/>
    <property type="match status" value="1"/>
</dbReference>
<dbReference type="PANTHER" id="PTHR47755:SF1">
    <property type="entry name" value="CELL DIVISION PROTEIN FTSX"/>
    <property type="match status" value="1"/>
</dbReference>
<keyword evidence="15" id="KW-1185">Reference proteome</keyword>
<name>A0ABW9RNM9_9BACT</name>
<keyword evidence="5 10" id="KW-0132">Cell division</keyword>
<evidence type="ECO:0000256" key="6">
    <source>
        <dbReference type="ARBA" id="ARBA00022692"/>
    </source>
</evidence>
<dbReference type="RefSeq" id="WP_343033824.1">
    <property type="nucleotide sequence ID" value="NZ_BAAAFL010000053.1"/>
</dbReference>
<keyword evidence="8 10" id="KW-0472">Membrane</keyword>
<evidence type="ECO:0000256" key="4">
    <source>
        <dbReference type="ARBA" id="ARBA00022475"/>
    </source>
</evidence>
<comment type="similarity">
    <text evidence="2 10">Belongs to the ABC-4 integral membrane protein family. FtsX subfamily.</text>
</comment>
<dbReference type="Proteomes" id="UP000798808">
    <property type="component" value="Unassembled WGS sequence"/>
</dbReference>
<feature type="transmembrane region" description="Helical" evidence="11">
    <location>
        <begin position="21"/>
        <end position="40"/>
    </location>
</feature>
<evidence type="ECO:0000259" key="12">
    <source>
        <dbReference type="Pfam" id="PF02687"/>
    </source>
</evidence>
<dbReference type="Pfam" id="PF18075">
    <property type="entry name" value="FtsX_ECD"/>
    <property type="match status" value="1"/>
</dbReference>
<comment type="subcellular location">
    <subcellularLocation>
        <location evidence="1">Cell membrane</location>
        <topology evidence="1">Multi-pass membrane protein</topology>
    </subcellularLocation>
</comment>
<keyword evidence="4 10" id="KW-1003">Cell membrane</keyword>
<dbReference type="Gene3D" id="3.30.70.3040">
    <property type="match status" value="1"/>
</dbReference>
<evidence type="ECO:0000259" key="13">
    <source>
        <dbReference type="Pfam" id="PF18075"/>
    </source>
</evidence>
<gene>
    <name evidence="14" type="ORF">E1163_12325</name>
</gene>
<reference evidence="14 15" key="1">
    <citation type="submission" date="2019-02" db="EMBL/GenBank/DDBJ databases">
        <authorList>
            <person name="Goldberg S.R."/>
            <person name="Haltli B.A."/>
            <person name="Correa H."/>
            <person name="Russell K.G."/>
        </authorList>
    </citation>
    <scope>NUCLEOTIDE SEQUENCE [LARGE SCALE GENOMIC DNA]</scope>
    <source>
        <strain evidence="14 15">JCM 16186</strain>
    </source>
</reference>
<sequence>MEKESVSRKKKKLGSYPYISVIFSITLALFVIGLFGLLLLHTTKLTQLIRENIEIQVYLDKGITDNQRIQIQKTLSSKDYAAEKNDEVQISYVSKEEAAKEFIEETGEDFTNFLGENPLRDAYVLRIAPEFHDSDKLQGIKDEIEKINGVFEVVYVESLVDSINDNMAKLSVFLLGFAAILLIAVVILINNTIKLALFSQRFLIRSMQLVGAKASFIQKPFLYRASMHGALAGVLASAGLYALMNFANKKIEDLESLQDTDKILILFAALLVLGILIGFSSTFRAINKYLKLSLDELY</sequence>
<feature type="transmembrane region" description="Helical" evidence="11">
    <location>
        <begin position="263"/>
        <end position="283"/>
    </location>
</feature>
<dbReference type="PIRSF" id="PIRSF003097">
    <property type="entry name" value="FtsX"/>
    <property type="match status" value="1"/>
</dbReference>
<proteinExistence type="inferred from homology"/>
<keyword evidence="9 10" id="KW-0131">Cell cycle</keyword>
<feature type="domain" description="FtsX extracellular" evidence="13">
    <location>
        <begin position="53"/>
        <end position="153"/>
    </location>
</feature>
<dbReference type="Pfam" id="PF02687">
    <property type="entry name" value="FtsX"/>
    <property type="match status" value="1"/>
</dbReference>
<evidence type="ECO:0000313" key="15">
    <source>
        <dbReference type="Proteomes" id="UP000798808"/>
    </source>
</evidence>
<evidence type="ECO:0000256" key="2">
    <source>
        <dbReference type="ARBA" id="ARBA00007379"/>
    </source>
</evidence>
<comment type="caution">
    <text evidence="14">The sequence shown here is derived from an EMBL/GenBank/DDBJ whole genome shotgun (WGS) entry which is preliminary data.</text>
</comment>
<protein>
    <recommendedName>
        <fullName evidence="3 10">Cell division protein FtsX</fullName>
    </recommendedName>
</protein>
<evidence type="ECO:0000256" key="8">
    <source>
        <dbReference type="ARBA" id="ARBA00023136"/>
    </source>
</evidence>
<evidence type="ECO:0000256" key="10">
    <source>
        <dbReference type="PIRNR" id="PIRNR003097"/>
    </source>
</evidence>
<keyword evidence="7 11" id="KW-1133">Transmembrane helix</keyword>
<evidence type="ECO:0000256" key="9">
    <source>
        <dbReference type="ARBA" id="ARBA00023306"/>
    </source>
</evidence>
<accession>A0ABW9RNM9</accession>
<evidence type="ECO:0000313" key="14">
    <source>
        <dbReference type="EMBL" id="MTI25733.1"/>
    </source>
</evidence>
<dbReference type="InterPro" id="IPR003838">
    <property type="entry name" value="ABC3_permease_C"/>
</dbReference>
<dbReference type="EMBL" id="SMLW01000536">
    <property type="protein sequence ID" value="MTI25733.1"/>
    <property type="molecule type" value="Genomic_DNA"/>
</dbReference>
<evidence type="ECO:0000256" key="11">
    <source>
        <dbReference type="SAM" id="Phobius"/>
    </source>
</evidence>
<evidence type="ECO:0000256" key="7">
    <source>
        <dbReference type="ARBA" id="ARBA00022989"/>
    </source>
</evidence>
<feature type="transmembrane region" description="Helical" evidence="11">
    <location>
        <begin position="221"/>
        <end position="243"/>
    </location>
</feature>
<feature type="transmembrane region" description="Helical" evidence="11">
    <location>
        <begin position="172"/>
        <end position="197"/>
    </location>
</feature>
<evidence type="ECO:0000256" key="3">
    <source>
        <dbReference type="ARBA" id="ARBA00021907"/>
    </source>
</evidence>
<evidence type="ECO:0000256" key="5">
    <source>
        <dbReference type="ARBA" id="ARBA00022618"/>
    </source>
</evidence>
<evidence type="ECO:0000256" key="1">
    <source>
        <dbReference type="ARBA" id="ARBA00004651"/>
    </source>
</evidence>
<keyword evidence="6 11" id="KW-0812">Transmembrane</keyword>
<dbReference type="InterPro" id="IPR040690">
    <property type="entry name" value="FtsX_ECD"/>
</dbReference>
<dbReference type="InterPro" id="IPR004513">
    <property type="entry name" value="FtsX"/>
</dbReference>